<sequence>MHNSLMSGLLLNDISDHLPVFVMGVSDHVKYKEVNEISYRRIRTVESINTLRSELLAYNWKKLYDETDTNNAYATFLSTFKSLYDEHCPIKLFTIKHKFKERPWMTKGLKNACKKKNTLYKEFIKHRTKEAENKYKRYKNKLTSIMRISKKDYYNKILNDNKNDIKGIWKVLNNIIRNGPMNKKYPQYFIDNERTLNNMKDAVNGFNNFFVSVGAKLAEVIKNPQTKGEVKAVDYLDSNPYSMFLKPAEEIEIIEIVNNCKNKKSTDVNDIDMVLIKDVIGAIVKPLTHIYNLSFKTGVFPSKMKIAKIIPIYKSGEKNQFTNYRPLSLLSQFSKILEKLYVIRLDNFIEKHELLVDSQYGFRSNRSTSMALMELIEGITRAIDNKQYAVGVFIDLKKAFDTIDHRLLINKLEKYGIRGVALDWMKSYISNRLQFVQMGEYRSECLGITCGVPQGSILGPKLFIMYINDICSVTNLLKFVIFADDTNIFCSGENLKQLLEVVTSEINKLKIWFDLNKLSLNLDKTKFMLFGNRKTDTQVKVMINNVKIERVYENKFLGVILDHKICWKPHIKYVRTKVAQSIGVMGKARHVLSKKALFILYCSLVMPYLNYCVEVWGNTYKTTLQTLSTIQKRAIRIVNKVGYHEHTNLLYLKLHTLKFNDLVKFKTAQLIYKAINKQLPRNIQQLFTNRVGGYNLRGDLNLSQHRTRTKLKSMCISICGVLLWNGLSSSIKQSVNMLQFKKRYKSFIFDKYRSGEDE</sequence>
<dbReference type="CDD" id="cd01650">
    <property type="entry name" value="RT_nLTR_like"/>
    <property type="match status" value="1"/>
</dbReference>
<organism evidence="2 3">
    <name type="scientific">Cyprinus carpio</name>
    <name type="common">Common carp</name>
    <dbReference type="NCBI Taxonomy" id="7962"/>
    <lineage>
        <taxon>Eukaryota</taxon>
        <taxon>Metazoa</taxon>
        <taxon>Chordata</taxon>
        <taxon>Craniata</taxon>
        <taxon>Vertebrata</taxon>
        <taxon>Euteleostomi</taxon>
        <taxon>Actinopterygii</taxon>
        <taxon>Neopterygii</taxon>
        <taxon>Teleostei</taxon>
        <taxon>Ostariophysi</taxon>
        <taxon>Cypriniformes</taxon>
        <taxon>Cyprinidae</taxon>
        <taxon>Cyprininae</taxon>
        <taxon>Cyprinus</taxon>
    </lineage>
</organism>
<dbReference type="PROSITE" id="PS50878">
    <property type="entry name" value="RT_POL"/>
    <property type="match status" value="1"/>
</dbReference>
<evidence type="ECO:0000313" key="3">
    <source>
        <dbReference type="Proteomes" id="UP000694700"/>
    </source>
</evidence>
<reference evidence="2" key="1">
    <citation type="submission" date="2025-08" db="UniProtKB">
        <authorList>
            <consortium name="Ensembl"/>
        </authorList>
    </citation>
    <scope>IDENTIFICATION</scope>
</reference>
<dbReference type="Ensembl" id="ENSCCRT00015018262.1">
    <property type="protein sequence ID" value="ENSCCRP00015017632.1"/>
    <property type="gene ID" value="ENSCCRG00015007702.1"/>
</dbReference>
<proteinExistence type="predicted"/>
<dbReference type="SUPFAM" id="SSF56672">
    <property type="entry name" value="DNA/RNA polymerases"/>
    <property type="match status" value="1"/>
</dbReference>
<evidence type="ECO:0000259" key="1">
    <source>
        <dbReference type="PROSITE" id="PS50878"/>
    </source>
</evidence>
<dbReference type="AlphaFoldDB" id="A0A8C1T793"/>
<dbReference type="InterPro" id="IPR000477">
    <property type="entry name" value="RT_dom"/>
</dbReference>
<feature type="domain" description="Reverse transcriptase" evidence="1">
    <location>
        <begin position="293"/>
        <end position="561"/>
    </location>
</feature>
<dbReference type="Proteomes" id="UP000694700">
    <property type="component" value="Unplaced"/>
</dbReference>
<dbReference type="Pfam" id="PF00078">
    <property type="entry name" value="RVT_1"/>
    <property type="match status" value="1"/>
</dbReference>
<evidence type="ECO:0000313" key="2">
    <source>
        <dbReference type="Ensembl" id="ENSCCRP00015017632.1"/>
    </source>
</evidence>
<protein>
    <recommendedName>
        <fullName evidence="1">Reverse transcriptase domain-containing protein</fullName>
    </recommendedName>
</protein>
<name>A0A8C1T793_CYPCA</name>
<accession>A0A8C1T793</accession>
<dbReference type="PANTHER" id="PTHR33332">
    <property type="entry name" value="REVERSE TRANSCRIPTASE DOMAIN-CONTAINING PROTEIN"/>
    <property type="match status" value="1"/>
</dbReference>
<dbReference type="InterPro" id="IPR043502">
    <property type="entry name" value="DNA/RNA_pol_sf"/>
</dbReference>